<evidence type="ECO:0000313" key="2">
    <source>
        <dbReference type="EMBL" id="GFD22708.1"/>
    </source>
</evidence>
<comment type="caution">
    <text evidence="2">The sequence shown here is derived from an EMBL/GenBank/DDBJ whole genome shotgun (WGS) entry which is preliminary data.</text>
</comment>
<feature type="region of interest" description="Disordered" evidence="1">
    <location>
        <begin position="1"/>
        <end position="51"/>
    </location>
</feature>
<reference evidence="2" key="1">
    <citation type="journal article" date="2019" name="Sci. Rep.">
        <title>Draft genome of Tanacetum cinerariifolium, the natural source of mosquito coil.</title>
        <authorList>
            <person name="Yamashiro T."/>
            <person name="Shiraishi A."/>
            <person name="Satake H."/>
            <person name="Nakayama K."/>
        </authorList>
    </citation>
    <scope>NUCLEOTIDE SEQUENCE</scope>
</reference>
<dbReference type="AlphaFoldDB" id="A0A699UN39"/>
<protein>
    <submittedName>
        <fullName evidence="2">Uncharacterized protein</fullName>
    </submittedName>
</protein>
<gene>
    <name evidence="2" type="ORF">Tci_894677</name>
</gene>
<dbReference type="EMBL" id="BKCJ011339332">
    <property type="protein sequence ID" value="GFD22708.1"/>
    <property type="molecule type" value="Genomic_DNA"/>
</dbReference>
<organism evidence="2">
    <name type="scientific">Tanacetum cinerariifolium</name>
    <name type="common">Dalmatian daisy</name>
    <name type="synonym">Chrysanthemum cinerariifolium</name>
    <dbReference type="NCBI Taxonomy" id="118510"/>
    <lineage>
        <taxon>Eukaryota</taxon>
        <taxon>Viridiplantae</taxon>
        <taxon>Streptophyta</taxon>
        <taxon>Embryophyta</taxon>
        <taxon>Tracheophyta</taxon>
        <taxon>Spermatophyta</taxon>
        <taxon>Magnoliopsida</taxon>
        <taxon>eudicotyledons</taxon>
        <taxon>Gunneridae</taxon>
        <taxon>Pentapetalae</taxon>
        <taxon>asterids</taxon>
        <taxon>campanulids</taxon>
        <taxon>Asterales</taxon>
        <taxon>Asteraceae</taxon>
        <taxon>Asteroideae</taxon>
        <taxon>Anthemideae</taxon>
        <taxon>Anthemidinae</taxon>
        <taxon>Tanacetum</taxon>
    </lineage>
</organism>
<proteinExistence type="predicted"/>
<feature type="non-terminal residue" evidence="2">
    <location>
        <position position="1"/>
    </location>
</feature>
<evidence type="ECO:0000256" key="1">
    <source>
        <dbReference type="SAM" id="MobiDB-lite"/>
    </source>
</evidence>
<sequence>FFTSPPTPERDCKASLDANSANEGKDERENRGSASEGEGTLQERPLPSGLH</sequence>
<accession>A0A699UN39</accession>
<name>A0A699UN39_TANCI</name>